<dbReference type="Proteomes" id="UP000780801">
    <property type="component" value="Unassembled WGS sequence"/>
</dbReference>
<dbReference type="PANTHER" id="PTHR12603">
    <property type="entry name" value="CCR4-NOT TRANSCRIPTION COMPLEX RELATED"/>
    <property type="match status" value="1"/>
</dbReference>
<dbReference type="EMBL" id="JAABOA010001012">
    <property type="protein sequence ID" value="KAF9582543.1"/>
    <property type="molecule type" value="Genomic_DNA"/>
</dbReference>
<dbReference type="InterPro" id="IPR039780">
    <property type="entry name" value="Mot2"/>
</dbReference>
<evidence type="ECO:0000256" key="5">
    <source>
        <dbReference type="ARBA" id="ARBA00022833"/>
    </source>
</evidence>
<dbReference type="AlphaFoldDB" id="A0A9P6FVC9"/>
<feature type="domain" description="C3H1-type" evidence="17">
    <location>
        <begin position="191"/>
        <end position="218"/>
    </location>
</feature>
<evidence type="ECO:0000256" key="7">
    <source>
        <dbReference type="ARBA" id="ARBA00023015"/>
    </source>
</evidence>
<dbReference type="FunFam" id="3.30.40.10:FF:000006">
    <property type="entry name" value="CCR4-NOT transcription complex subunit 4"/>
    <property type="match status" value="1"/>
</dbReference>
<keyword evidence="4 12" id="KW-0863">Zinc-finger</keyword>
<feature type="compositionally biased region" description="Low complexity" evidence="14">
    <location>
        <begin position="241"/>
        <end position="252"/>
    </location>
</feature>
<evidence type="ECO:0000259" key="17">
    <source>
        <dbReference type="PROSITE" id="PS50103"/>
    </source>
</evidence>
<dbReference type="InterPro" id="IPR034261">
    <property type="entry name" value="CNOT4_RRM"/>
</dbReference>
<feature type="compositionally biased region" description="Low complexity" evidence="14">
    <location>
        <begin position="406"/>
        <end position="421"/>
    </location>
</feature>
<accession>A0A9P6FVC9</accession>
<dbReference type="InterPro" id="IPR000504">
    <property type="entry name" value="RRM_dom"/>
</dbReference>
<dbReference type="GO" id="GO:0030015">
    <property type="term" value="C:CCR4-NOT core complex"/>
    <property type="evidence" value="ECO:0007669"/>
    <property type="project" value="UniProtKB-ARBA"/>
</dbReference>
<dbReference type="GO" id="GO:0005634">
    <property type="term" value="C:nucleus"/>
    <property type="evidence" value="ECO:0007669"/>
    <property type="project" value="UniProtKB-SubCell"/>
</dbReference>
<evidence type="ECO:0000313" key="19">
    <source>
        <dbReference type="Proteomes" id="UP000780801"/>
    </source>
</evidence>
<evidence type="ECO:0000256" key="12">
    <source>
        <dbReference type="PROSITE-ProRule" id="PRU00723"/>
    </source>
</evidence>
<dbReference type="InterPro" id="IPR035979">
    <property type="entry name" value="RBD_domain_sf"/>
</dbReference>
<protein>
    <submittedName>
        <fullName evidence="18">Transcriptional repressor general negative regulator of transcription subunit 4</fullName>
    </submittedName>
</protein>
<keyword evidence="19" id="KW-1185">Reference proteome</keyword>
<feature type="region of interest" description="Disordered" evidence="14">
    <location>
        <begin position="222"/>
        <end position="328"/>
    </location>
</feature>
<evidence type="ECO:0000256" key="3">
    <source>
        <dbReference type="ARBA" id="ARBA00022723"/>
    </source>
</evidence>
<keyword evidence="8 13" id="KW-0175">Coiled coil</keyword>
<dbReference type="Pfam" id="PF14570">
    <property type="entry name" value="zf-RING_4"/>
    <property type="match status" value="1"/>
</dbReference>
<gene>
    <name evidence="18" type="primary">NOT4_1</name>
    <name evidence="18" type="ORF">BGW38_000081</name>
</gene>
<evidence type="ECO:0000256" key="9">
    <source>
        <dbReference type="ARBA" id="ARBA00023163"/>
    </source>
</evidence>
<dbReference type="GO" id="GO:0008270">
    <property type="term" value="F:zinc ion binding"/>
    <property type="evidence" value="ECO:0007669"/>
    <property type="project" value="UniProtKB-KW"/>
</dbReference>
<keyword evidence="2" id="KW-0678">Repressor</keyword>
<dbReference type="InterPro" id="IPR013083">
    <property type="entry name" value="Znf_RING/FYVE/PHD"/>
</dbReference>
<dbReference type="InterPro" id="IPR039515">
    <property type="entry name" value="NOT4_mRING-HC-C4C4"/>
</dbReference>
<evidence type="ECO:0000256" key="8">
    <source>
        <dbReference type="ARBA" id="ARBA00023054"/>
    </source>
</evidence>
<dbReference type="GO" id="GO:0051254">
    <property type="term" value="P:positive regulation of RNA metabolic process"/>
    <property type="evidence" value="ECO:0007669"/>
    <property type="project" value="UniProtKB-ARBA"/>
</dbReference>
<keyword evidence="9" id="KW-0804">Transcription</keyword>
<dbReference type="GO" id="GO:0003723">
    <property type="term" value="F:RNA binding"/>
    <property type="evidence" value="ECO:0007669"/>
    <property type="project" value="UniProtKB-UniRule"/>
</dbReference>
<evidence type="ECO:0000256" key="6">
    <source>
        <dbReference type="ARBA" id="ARBA00022884"/>
    </source>
</evidence>
<dbReference type="OrthoDB" id="1923159at2759"/>
<dbReference type="GO" id="GO:0010557">
    <property type="term" value="P:positive regulation of macromolecule biosynthetic process"/>
    <property type="evidence" value="ECO:0007669"/>
    <property type="project" value="UniProtKB-ARBA"/>
</dbReference>
<dbReference type="GO" id="GO:0010629">
    <property type="term" value="P:negative regulation of gene expression"/>
    <property type="evidence" value="ECO:0007669"/>
    <property type="project" value="UniProtKB-ARBA"/>
</dbReference>
<feature type="region of interest" description="Disordered" evidence="14">
    <location>
        <begin position="392"/>
        <end position="421"/>
    </location>
</feature>
<keyword evidence="5 12" id="KW-0862">Zinc</keyword>
<evidence type="ECO:0000256" key="10">
    <source>
        <dbReference type="ARBA" id="ARBA00023242"/>
    </source>
</evidence>
<dbReference type="InterPro" id="IPR001841">
    <property type="entry name" value="Znf_RING"/>
</dbReference>
<feature type="compositionally biased region" description="Polar residues" evidence="14">
    <location>
        <begin position="259"/>
        <end position="282"/>
    </location>
</feature>
<feature type="compositionally biased region" description="Basic and acidic residues" evidence="14">
    <location>
        <begin position="294"/>
        <end position="310"/>
    </location>
</feature>
<dbReference type="GO" id="GO:0006401">
    <property type="term" value="P:RNA catabolic process"/>
    <property type="evidence" value="ECO:0007669"/>
    <property type="project" value="UniProtKB-ARBA"/>
</dbReference>
<keyword evidence="7" id="KW-0805">Transcription regulation</keyword>
<dbReference type="InterPro" id="IPR012677">
    <property type="entry name" value="Nucleotide-bd_a/b_plait_sf"/>
</dbReference>
<evidence type="ECO:0000256" key="11">
    <source>
        <dbReference type="PROSITE-ProRule" id="PRU00176"/>
    </source>
</evidence>
<feature type="zinc finger region" description="C3H1-type" evidence="12">
    <location>
        <begin position="191"/>
        <end position="218"/>
    </location>
</feature>
<evidence type="ECO:0000256" key="4">
    <source>
        <dbReference type="ARBA" id="ARBA00022771"/>
    </source>
</evidence>
<evidence type="ECO:0000256" key="13">
    <source>
        <dbReference type="SAM" id="Coils"/>
    </source>
</evidence>
<evidence type="ECO:0000256" key="14">
    <source>
        <dbReference type="SAM" id="MobiDB-lite"/>
    </source>
</evidence>
<evidence type="ECO:0000256" key="2">
    <source>
        <dbReference type="ARBA" id="ARBA00022491"/>
    </source>
</evidence>
<dbReference type="PROSITE" id="PS50089">
    <property type="entry name" value="ZF_RING_2"/>
    <property type="match status" value="1"/>
</dbReference>
<sequence length="421" mass="47316">MFSDEDDLDCPLCMEEFDISDRNFRPCPCGYQICRFCWHHIKEDHSGKCPACRRIYSEENIEFTPISADEIALIKHEKKAKEREKKEIEAQSRKHLSNMRVVQKSLVYVIGLPSKLANDEQTLRQHEYFGQYGKISKVVINRRNTSSGVASSPAQPSFGVYITYARKEDAARAIAAIDGSSWEGKSLRASYGTTKYCTYYLRGMNCQNQGCMYLHEPGEDADSFTKEDLANGKHQQNEQPSYDSYSSKSSNSARPPQPAQGSLTPRSKPATVSSYHSTTASLSDWPAPGGERQQSQEDRDRDKDRAKDDESSALPVTASWARIGSNPSTPILLNSTPVARKAEAPPLLRSKGSSTPIITGVVVNNGKRKEQNYTKEEPSTDCKLMHPLRRRRLLWKQPPSSKRSRNCANNKSNNENNNSSF</sequence>
<dbReference type="CDD" id="cd16618">
    <property type="entry name" value="mRING-HC-C4C4_CNOT4"/>
    <property type="match status" value="1"/>
</dbReference>
<comment type="subcellular location">
    <subcellularLocation>
        <location evidence="1">Nucleus</location>
    </subcellularLocation>
</comment>
<dbReference type="PROSITE" id="PS50103">
    <property type="entry name" value="ZF_C3H1"/>
    <property type="match status" value="1"/>
</dbReference>
<evidence type="ECO:0000256" key="1">
    <source>
        <dbReference type="ARBA" id="ARBA00004123"/>
    </source>
</evidence>
<dbReference type="GO" id="GO:0016071">
    <property type="term" value="P:mRNA metabolic process"/>
    <property type="evidence" value="ECO:0007669"/>
    <property type="project" value="UniProtKB-ARBA"/>
</dbReference>
<dbReference type="Gene3D" id="3.30.70.330">
    <property type="match status" value="1"/>
</dbReference>
<feature type="domain" description="RRM" evidence="16">
    <location>
        <begin position="105"/>
        <end position="194"/>
    </location>
</feature>
<dbReference type="GO" id="GO:0016567">
    <property type="term" value="P:protein ubiquitination"/>
    <property type="evidence" value="ECO:0007669"/>
    <property type="project" value="TreeGrafter"/>
</dbReference>
<dbReference type="SUPFAM" id="SSF54928">
    <property type="entry name" value="RNA-binding domain, RBD"/>
    <property type="match status" value="1"/>
</dbReference>
<dbReference type="PROSITE" id="PS50102">
    <property type="entry name" value="RRM"/>
    <property type="match status" value="1"/>
</dbReference>
<proteinExistence type="predicted"/>
<dbReference type="InterPro" id="IPR003954">
    <property type="entry name" value="RRM_euk-type"/>
</dbReference>
<comment type="caution">
    <text evidence="18">The sequence shown here is derived from an EMBL/GenBank/DDBJ whole genome shotgun (WGS) entry which is preliminary data.</text>
</comment>
<keyword evidence="6 11" id="KW-0694">RNA-binding</keyword>
<name>A0A9P6FVC9_9FUNG</name>
<dbReference type="GO" id="GO:0061630">
    <property type="term" value="F:ubiquitin protein ligase activity"/>
    <property type="evidence" value="ECO:0007669"/>
    <property type="project" value="UniProtKB-ARBA"/>
</dbReference>
<evidence type="ECO:0000259" key="15">
    <source>
        <dbReference type="PROSITE" id="PS50089"/>
    </source>
</evidence>
<evidence type="ECO:0000259" key="16">
    <source>
        <dbReference type="PROSITE" id="PS50102"/>
    </source>
</evidence>
<dbReference type="SMART" id="SM00361">
    <property type="entry name" value="RRM_1"/>
    <property type="match status" value="1"/>
</dbReference>
<evidence type="ECO:0000313" key="18">
    <source>
        <dbReference type="EMBL" id="KAF9582543.1"/>
    </source>
</evidence>
<dbReference type="SUPFAM" id="SSF57850">
    <property type="entry name" value="RING/U-box"/>
    <property type="match status" value="1"/>
</dbReference>
<organism evidence="18 19">
    <name type="scientific">Lunasporangiospora selenospora</name>
    <dbReference type="NCBI Taxonomy" id="979761"/>
    <lineage>
        <taxon>Eukaryota</taxon>
        <taxon>Fungi</taxon>
        <taxon>Fungi incertae sedis</taxon>
        <taxon>Mucoromycota</taxon>
        <taxon>Mortierellomycotina</taxon>
        <taxon>Mortierellomycetes</taxon>
        <taxon>Mortierellales</taxon>
        <taxon>Mortierellaceae</taxon>
        <taxon>Lunasporangiospora</taxon>
    </lineage>
</organism>
<reference evidence="18" key="1">
    <citation type="journal article" date="2020" name="Fungal Divers.">
        <title>Resolving the Mortierellaceae phylogeny through synthesis of multi-gene phylogenetics and phylogenomics.</title>
        <authorList>
            <person name="Vandepol N."/>
            <person name="Liber J."/>
            <person name="Desiro A."/>
            <person name="Na H."/>
            <person name="Kennedy M."/>
            <person name="Barry K."/>
            <person name="Grigoriev I.V."/>
            <person name="Miller A.N."/>
            <person name="O'Donnell K."/>
            <person name="Stajich J.E."/>
            <person name="Bonito G."/>
        </authorList>
    </citation>
    <scope>NUCLEOTIDE SEQUENCE</scope>
    <source>
        <strain evidence="18">KOD1015</strain>
    </source>
</reference>
<dbReference type="Gene3D" id="3.30.40.10">
    <property type="entry name" value="Zinc/RING finger domain, C3HC4 (zinc finger)"/>
    <property type="match status" value="1"/>
</dbReference>
<dbReference type="CDD" id="cd12438">
    <property type="entry name" value="RRM_CNOT4"/>
    <property type="match status" value="1"/>
</dbReference>
<dbReference type="PANTHER" id="PTHR12603:SF0">
    <property type="entry name" value="CCR4-NOT TRANSCRIPTION COMPLEX SUBUNIT 4"/>
    <property type="match status" value="1"/>
</dbReference>
<keyword evidence="3 12" id="KW-0479">Metal-binding</keyword>
<keyword evidence="10" id="KW-0539">Nucleus</keyword>
<dbReference type="FunFam" id="3.30.70.330:FF:000257">
    <property type="entry name" value="CCR4-NOT core complex subunit Not4"/>
    <property type="match status" value="1"/>
</dbReference>
<dbReference type="InterPro" id="IPR000571">
    <property type="entry name" value="Znf_CCCH"/>
</dbReference>
<feature type="domain" description="RING-type" evidence="15">
    <location>
        <begin position="10"/>
        <end position="53"/>
    </location>
</feature>
<feature type="coiled-coil region" evidence="13">
    <location>
        <begin position="71"/>
        <end position="98"/>
    </location>
</feature>